<sequence>MYIFKLPIMWNKTKPIIAMPEMAITYFLPTAVEYRSIKNGRLRRARVAVPVTGARPRPVVVEV</sequence>
<dbReference type="AlphaFoldDB" id="A0A6J6L292"/>
<evidence type="ECO:0000313" key="1">
    <source>
        <dbReference type="EMBL" id="CAB4655971.1"/>
    </source>
</evidence>
<reference evidence="1" key="1">
    <citation type="submission" date="2020-05" db="EMBL/GenBank/DDBJ databases">
        <authorList>
            <person name="Chiriac C."/>
            <person name="Salcher M."/>
            <person name="Ghai R."/>
            <person name="Kavagutti S V."/>
        </authorList>
    </citation>
    <scope>NUCLEOTIDE SEQUENCE</scope>
</reference>
<protein>
    <submittedName>
        <fullName evidence="1">Unannotated protein</fullName>
    </submittedName>
</protein>
<name>A0A6J6L292_9ZZZZ</name>
<gene>
    <name evidence="1" type="ORF">UFOPK2195_00741</name>
</gene>
<organism evidence="1">
    <name type="scientific">freshwater metagenome</name>
    <dbReference type="NCBI Taxonomy" id="449393"/>
    <lineage>
        <taxon>unclassified sequences</taxon>
        <taxon>metagenomes</taxon>
        <taxon>ecological metagenomes</taxon>
    </lineage>
</organism>
<accession>A0A6J6L292</accession>
<dbReference type="EMBL" id="CAEZWH010000135">
    <property type="protein sequence ID" value="CAB4655971.1"/>
    <property type="molecule type" value="Genomic_DNA"/>
</dbReference>
<proteinExistence type="predicted"/>